<dbReference type="GO" id="GO:0004601">
    <property type="term" value="F:peroxidase activity"/>
    <property type="evidence" value="ECO:0007669"/>
    <property type="project" value="UniProtKB-KW"/>
</dbReference>
<keyword evidence="1" id="KW-0575">Peroxidase</keyword>
<comment type="caution">
    <text evidence="1">The sequence shown here is derived from an EMBL/GenBank/DDBJ whole genome shotgun (WGS) entry which is preliminary data.</text>
</comment>
<protein>
    <submittedName>
        <fullName evidence="1">Peroxidase</fullName>
    </submittedName>
</protein>
<keyword evidence="2" id="KW-1185">Reference proteome</keyword>
<gene>
    <name evidence="1" type="ORF">MVEN_02616100</name>
</gene>
<evidence type="ECO:0000313" key="2">
    <source>
        <dbReference type="Proteomes" id="UP000620124"/>
    </source>
</evidence>
<name>A0A8H6U2V4_9AGAR</name>
<dbReference type="Proteomes" id="UP000620124">
    <property type="component" value="Unassembled WGS sequence"/>
</dbReference>
<evidence type="ECO:0000313" key="1">
    <source>
        <dbReference type="EMBL" id="KAF7326455.1"/>
    </source>
</evidence>
<accession>A0A8H6U2V4</accession>
<reference evidence="1" key="1">
    <citation type="submission" date="2020-05" db="EMBL/GenBank/DDBJ databases">
        <title>Mycena genomes resolve the evolution of fungal bioluminescence.</title>
        <authorList>
            <person name="Tsai I.J."/>
        </authorList>
    </citation>
    <scope>NUCLEOTIDE SEQUENCE</scope>
    <source>
        <strain evidence="1">CCC161011</strain>
    </source>
</reference>
<dbReference type="OrthoDB" id="5985073at2759"/>
<proteinExistence type="predicted"/>
<keyword evidence="1" id="KW-0560">Oxidoreductase</keyword>
<dbReference type="AlphaFoldDB" id="A0A8H6U2V4"/>
<sequence length="252" mass="27537">MLTAYSQVAYDRPTFPLTVTPNLPTGVAFQAPVTFNNSIDGNVTMKRLASADVFNQECTSLFERMINTVPSTVTLTDPVEPINYKVSGTMLHPRDGSLAFLATLRILDSSFFEKPNTTVTMFWKERQGTFCPEAGCSVESFQLDYDIASLMALDTYGIFQMDLFRFNATIDLNTSISHFWFVVDPKNGSAPFIVDNHGANFTIDQDVVLYDAGRSSFTNSGTVMVVAVKDDSGNTSVTANTMVSGNPLAPGP</sequence>
<dbReference type="EMBL" id="JACAZI010000047">
    <property type="protein sequence ID" value="KAF7326455.1"/>
    <property type="molecule type" value="Genomic_DNA"/>
</dbReference>
<organism evidence="1 2">
    <name type="scientific">Mycena venus</name>
    <dbReference type="NCBI Taxonomy" id="2733690"/>
    <lineage>
        <taxon>Eukaryota</taxon>
        <taxon>Fungi</taxon>
        <taxon>Dikarya</taxon>
        <taxon>Basidiomycota</taxon>
        <taxon>Agaricomycotina</taxon>
        <taxon>Agaricomycetes</taxon>
        <taxon>Agaricomycetidae</taxon>
        <taxon>Agaricales</taxon>
        <taxon>Marasmiineae</taxon>
        <taxon>Mycenaceae</taxon>
        <taxon>Mycena</taxon>
    </lineage>
</organism>